<evidence type="ECO:0000256" key="1">
    <source>
        <dbReference type="ARBA" id="ARBA00004651"/>
    </source>
</evidence>
<evidence type="ECO:0000313" key="10">
    <source>
        <dbReference type="EMBL" id="RDB36833.1"/>
    </source>
</evidence>
<feature type="transmembrane region" description="Helical" evidence="8">
    <location>
        <begin position="307"/>
        <end position="326"/>
    </location>
</feature>
<keyword evidence="6 8" id="KW-1133">Transmembrane helix</keyword>
<dbReference type="InterPro" id="IPR011701">
    <property type="entry name" value="MFS"/>
</dbReference>
<feature type="transmembrane region" description="Helical" evidence="8">
    <location>
        <begin position="135"/>
        <end position="157"/>
    </location>
</feature>
<comment type="similarity">
    <text evidence="2">Belongs to the major facilitator superfamily. Bcr/CmlA family.</text>
</comment>
<feature type="transmembrane region" description="Helical" evidence="8">
    <location>
        <begin position="338"/>
        <end position="360"/>
    </location>
</feature>
<dbReference type="Proteomes" id="UP000253934">
    <property type="component" value="Unassembled WGS sequence"/>
</dbReference>
<comment type="caution">
    <text evidence="10">The sequence shown here is derived from an EMBL/GenBank/DDBJ whole genome shotgun (WGS) entry which is preliminary data.</text>
</comment>
<feature type="domain" description="Major facilitator superfamily (MFS) profile" evidence="9">
    <location>
        <begin position="8"/>
        <end position="391"/>
    </location>
</feature>
<evidence type="ECO:0000256" key="5">
    <source>
        <dbReference type="ARBA" id="ARBA00022692"/>
    </source>
</evidence>
<comment type="subcellular location">
    <subcellularLocation>
        <location evidence="1">Cell membrane</location>
        <topology evidence="1">Multi-pass membrane protein</topology>
    </subcellularLocation>
</comment>
<name>A0A369KYM9_9BACT</name>
<dbReference type="InterPro" id="IPR004812">
    <property type="entry name" value="Efflux_drug-R_Bcr/CmlA"/>
</dbReference>
<dbReference type="InterPro" id="IPR036259">
    <property type="entry name" value="MFS_trans_sf"/>
</dbReference>
<gene>
    <name evidence="10" type="ORF">DCC88_02985</name>
</gene>
<feature type="transmembrane region" description="Helical" evidence="8">
    <location>
        <begin position="372"/>
        <end position="391"/>
    </location>
</feature>
<evidence type="ECO:0000256" key="8">
    <source>
        <dbReference type="SAM" id="Phobius"/>
    </source>
</evidence>
<proteinExistence type="inferred from homology"/>
<sequence>MDNKSSNHKIIFIVVLFLVPISQSAIDIYSPSLPEISRSLATKDSYVQLTVSLYLLSLGLGQYFYGILADSIGRKKSLLFGLLLFTVSSFFCYFANHIFILIISRFFQGLGAASIAVLSKTISVDLYKGHDLVKASAWIGLIWGVAPIVAPVVGGYLDHFAGWRAPFFALCVYGIISCFLTAFFVTETYPNYKKVNIKNFFVTSLEVTKNKDFLGSTLIVATTNLGLFIFTLMAPFLIQNVFSKSQVFFGYMALFVGVIYILGAFLTRFAIKFFEGEKIIRFVSKILLLLGVLMVIAAYIYPNSIFILMFTSSVFAFASGFLYPFLVARMFAPFQNMAGIVSATYGIISYVFSGIISILLSGMKIESLMQVAIAYCFVGLITYLAMAKMFASKFK</sequence>
<evidence type="ECO:0000313" key="11">
    <source>
        <dbReference type="Proteomes" id="UP000253934"/>
    </source>
</evidence>
<evidence type="ECO:0000259" key="9">
    <source>
        <dbReference type="PROSITE" id="PS50850"/>
    </source>
</evidence>
<dbReference type="PROSITE" id="PS50850">
    <property type="entry name" value="MFS"/>
    <property type="match status" value="1"/>
</dbReference>
<evidence type="ECO:0000256" key="3">
    <source>
        <dbReference type="ARBA" id="ARBA00022448"/>
    </source>
</evidence>
<accession>A0A369KYM9</accession>
<dbReference type="GO" id="GO:1990961">
    <property type="term" value="P:xenobiotic detoxification by transmembrane export across the plasma membrane"/>
    <property type="evidence" value="ECO:0007669"/>
    <property type="project" value="InterPro"/>
</dbReference>
<evidence type="ECO:0000256" key="6">
    <source>
        <dbReference type="ARBA" id="ARBA00022989"/>
    </source>
</evidence>
<feature type="transmembrane region" description="Helical" evidence="8">
    <location>
        <begin position="78"/>
        <end position="100"/>
    </location>
</feature>
<dbReference type="Pfam" id="PF07690">
    <property type="entry name" value="MFS_1"/>
    <property type="match status" value="1"/>
</dbReference>
<keyword evidence="7 8" id="KW-0472">Membrane</keyword>
<dbReference type="GO" id="GO:0042910">
    <property type="term" value="F:xenobiotic transmembrane transporter activity"/>
    <property type="evidence" value="ECO:0007669"/>
    <property type="project" value="InterPro"/>
</dbReference>
<dbReference type="CDD" id="cd17320">
    <property type="entry name" value="MFS_MdfA_MDR_like"/>
    <property type="match status" value="1"/>
</dbReference>
<dbReference type="SUPFAM" id="SSF103473">
    <property type="entry name" value="MFS general substrate transporter"/>
    <property type="match status" value="1"/>
</dbReference>
<dbReference type="InterPro" id="IPR050189">
    <property type="entry name" value="MFS_Efflux_Transporters"/>
</dbReference>
<keyword evidence="5 8" id="KW-0812">Transmembrane</keyword>
<feature type="transmembrane region" description="Helical" evidence="8">
    <location>
        <begin position="218"/>
        <end position="242"/>
    </location>
</feature>
<keyword evidence="3" id="KW-0813">Transport</keyword>
<dbReference type="EMBL" id="QOVW01000022">
    <property type="protein sequence ID" value="RDB36833.1"/>
    <property type="molecule type" value="Genomic_DNA"/>
</dbReference>
<dbReference type="GO" id="GO:0005886">
    <property type="term" value="C:plasma membrane"/>
    <property type="evidence" value="ECO:0007669"/>
    <property type="project" value="UniProtKB-SubCell"/>
</dbReference>
<dbReference type="AlphaFoldDB" id="A0A369KYM9"/>
<evidence type="ECO:0000256" key="7">
    <source>
        <dbReference type="ARBA" id="ARBA00023136"/>
    </source>
</evidence>
<evidence type="ECO:0000256" key="4">
    <source>
        <dbReference type="ARBA" id="ARBA00022475"/>
    </source>
</evidence>
<keyword evidence="4" id="KW-1003">Cell membrane</keyword>
<dbReference type="PANTHER" id="PTHR43124:SF3">
    <property type="entry name" value="CHLORAMPHENICOL EFFLUX PUMP RV0191"/>
    <property type="match status" value="1"/>
</dbReference>
<feature type="transmembrane region" description="Helical" evidence="8">
    <location>
        <begin position="48"/>
        <end position="66"/>
    </location>
</feature>
<protein>
    <submittedName>
        <fullName evidence="10">MFS transporter</fullName>
    </submittedName>
</protein>
<evidence type="ECO:0000256" key="2">
    <source>
        <dbReference type="ARBA" id="ARBA00006236"/>
    </source>
</evidence>
<reference evidence="10" key="1">
    <citation type="submission" date="2018-04" db="EMBL/GenBank/DDBJ databases">
        <title>Draft genome sequence of the Candidatus Spirobacillus cienkowskii, a pathogen of freshwater Daphnia species, reconstructed from hemolymph metagenomic reads.</title>
        <authorList>
            <person name="Bresciani L."/>
            <person name="Lemos L.N."/>
            <person name="Wale N."/>
            <person name="Lin J.Y."/>
            <person name="Fernandes G.R."/>
            <person name="Duffy M.A."/>
            <person name="Rodrigues J.M."/>
        </authorList>
    </citation>
    <scope>NUCLEOTIDE SEQUENCE [LARGE SCALE GENOMIC DNA]</scope>
    <source>
        <strain evidence="10">Binning01</strain>
    </source>
</reference>
<feature type="transmembrane region" description="Helical" evidence="8">
    <location>
        <begin position="282"/>
        <end position="301"/>
    </location>
</feature>
<dbReference type="NCBIfam" id="TIGR00710">
    <property type="entry name" value="efflux_Bcr_CflA"/>
    <property type="match status" value="1"/>
</dbReference>
<dbReference type="Gene3D" id="1.20.1720.10">
    <property type="entry name" value="Multidrug resistance protein D"/>
    <property type="match status" value="1"/>
</dbReference>
<dbReference type="PANTHER" id="PTHR43124">
    <property type="entry name" value="PURINE EFFLUX PUMP PBUE"/>
    <property type="match status" value="1"/>
</dbReference>
<organism evidence="10 11">
    <name type="scientific">Spirobacillus cienkowskii</name>
    <dbReference type="NCBI Taxonomy" id="495820"/>
    <lineage>
        <taxon>Bacteria</taxon>
        <taxon>Pseudomonadati</taxon>
        <taxon>Bdellovibrionota</taxon>
        <taxon>Oligoflexia</taxon>
        <taxon>Silvanigrellales</taxon>
        <taxon>Spirobacillus</taxon>
    </lineage>
</organism>
<dbReference type="InterPro" id="IPR020846">
    <property type="entry name" value="MFS_dom"/>
</dbReference>
<feature type="transmembrane region" description="Helical" evidence="8">
    <location>
        <begin position="248"/>
        <end position="270"/>
    </location>
</feature>
<feature type="transmembrane region" description="Helical" evidence="8">
    <location>
        <begin position="163"/>
        <end position="185"/>
    </location>
</feature>
<keyword evidence="11" id="KW-1185">Reference proteome</keyword>